<evidence type="ECO:0000313" key="9">
    <source>
        <dbReference type="Proteomes" id="UP000253090"/>
    </source>
</evidence>
<dbReference type="Pfam" id="PF00288">
    <property type="entry name" value="GHMP_kinases_N"/>
    <property type="match status" value="1"/>
</dbReference>
<evidence type="ECO:0000256" key="1">
    <source>
        <dbReference type="ARBA" id="ARBA00022679"/>
    </source>
</evidence>
<evidence type="ECO:0000259" key="6">
    <source>
        <dbReference type="Pfam" id="PF00288"/>
    </source>
</evidence>
<evidence type="ECO:0000313" key="8">
    <source>
        <dbReference type="EMBL" id="RCX17346.1"/>
    </source>
</evidence>
<feature type="domain" description="GHMP kinase N-terminal" evidence="6">
    <location>
        <begin position="73"/>
        <end position="155"/>
    </location>
</feature>
<evidence type="ECO:0000256" key="3">
    <source>
        <dbReference type="ARBA" id="ARBA00022777"/>
    </source>
</evidence>
<evidence type="ECO:0000256" key="4">
    <source>
        <dbReference type="ARBA" id="ARBA00022840"/>
    </source>
</evidence>
<dbReference type="Proteomes" id="UP000253090">
    <property type="component" value="Unassembled WGS sequence"/>
</dbReference>
<evidence type="ECO:0000256" key="5">
    <source>
        <dbReference type="ARBA" id="ARBA00038121"/>
    </source>
</evidence>
<keyword evidence="4" id="KW-0067">ATP-binding</keyword>
<sequence>MIVIRAPLRISFFGGGTDIYGFWKQDVGKVISTSIRKYIYVFIFARDDNHIYLDYLDKEFVSGIDEIRHEIIRECLRLTGLLGGVNIVVRSDVTSNGSGLGSSSTLTVALLHALFMHLGQQPSPEMLAILACHIEIDLLHKPIGKQDQYIAAYGGFRVHEFLPSGKVTSAIPDISCEEIVRLEKHLILFSTQIPRKAESILSRQSDNIESTRPILSIMRDHVDEAIACLQRGDMDHFGLLIQEGWELKKKLSSGISNARIDSYIERSIAAGAYGVKIAGAGGGGHMLVVCKPELQGKVITELAELAKVKVGFDSMGSTAITLEDYNKQNGHHSIDSILCSAEEAECIVSTQQNR</sequence>
<dbReference type="EMBL" id="QPJW01000009">
    <property type="protein sequence ID" value="RCX17346.1"/>
    <property type="molecule type" value="Genomic_DNA"/>
</dbReference>
<dbReference type="InterPro" id="IPR006204">
    <property type="entry name" value="GHMP_kinase_N_dom"/>
</dbReference>
<dbReference type="SUPFAM" id="SSF55060">
    <property type="entry name" value="GHMP Kinase, C-terminal domain"/>
    <property type="match status" value="1"/>
</dbReference>
<dbReference type="InterPro" id="IPR052203">
    <property type="entry name" value="GHMP_Kinase-Related"/>
</dbReference>
<organism evidence="8 9">
    <name type="scientific">Fontibacillus phaseoli</name>
    <dbReference type="NCBI Taxonomy" id="1416533"/>
    <lineage>
        <taxon>Bacteria</taxon>
        <taxon>Bacillati</taxon>
        <taxon>Bacillota</taxon>
        <taxon>Bacilli</taxon>
        <taxon>Bacillales</taxon>
        <taxon>Paenibacillaceae</taxon>
        <taxon>Fontibacillus</taxon>
    </lineage>
</organism>
<gene>
    <name evidence="8" type="ORF">DFP94_10970</name>
</gene>
<dbReference type="PANTHER" id="PTHR32463:SF0">
    <property type="entry name" value="L-FUCOSE KINASE"/>
    <property type="match status" value="1"/>
</dbReference>
<keyword evidence="9" id="KW-1185">Reference proteome</keyword>
<dbReference type="PANTHER" id="PTHR32463">
    <property type="entry name" value="L-FUCOSE KINASE"/>
    <property type="match status" value="1"/>
</dbReference>
<dbReference type="PIRSF" id="PIRSF036406">
    <property type="entry name" value="Hept_kin"/>
    <property type="match status" value="1"/>
</dbReference>
<accession>A0A369B9W1</accession>
<dbReference type="InterPro" id="IPR020568">
    <property type="entry name" value="Ribosomal_Su5_D2-typ_SF"/>
</dbReference>
<feature type="domain" description="GHMP kinase C-terminal" evidence="7">
    <location>
        <begin position="226"/>
        <end position="303"/>
    </location>
</feature>
<dbReference type="AlphaFoldDB" id="A0A369B9W1"/>
<evidence type="ECO:0000259" key="7">
    <source>
        <dbReference type="Pfam" id="PF08544"/>
    </source>
</evidence>
<keyword evidence="3 8" id="KW-0418">Kinase</keyword>
<protein>
    <submittedName>
        <fullName evidence="8">D-glycero-alpha-D-manno-heptose-7-phosphate kinase</fullName>
    </submittedName>
</protein>
<comment type="similarity">
    <text evidence="5">Belongs to the GHMP kinase family.</text>
</comment>
<evidence type="ECO:0000256" key="2">
    <source>
        <dbReference type="ARBA" id="ARBA00022741"/>
    </source>
</evidence>
<dbReference type="InterPro" id="IPR001174">
    <property type="entry name" value="HddA/FKP"/>
</dbReference>
<name>A0A369B9W1_9BACL</name>
<dbReference type="SUPFAM" id="SSF54211">
    <property type="entry name" value="Ribosomal protein S5 domain 2-like"/>
    <property type="match status" value="1"/>
</dbReference>
<dbReference type="GO" id="GO:0042352">
    <property type="term" value="P:GDP-L-fucose salvage"/>
    <property type="evidence" value="ECO:0007669"/>
    <property type="project" value="TreeGrafter"/>
</dbReference>
<dbReference type="PRINTS" id="PR00960">
    <property type="entry name" value="LMBPPROTEIN"/>
</dbReference>
<proteinExistence type="inferred from homology"/>
<keyword evidence="1" id="KW-0808">Transferase</keyword>
<dbReference type="RefSeq" id="WP_114497990.1">
    <property type="nucleotide sequence ID" value="NZ_QPJW01000009.1"/>
</dbReference>
<dbReference type="OrthoDB" id="9812992at2"/>
<dbReference type="InterPro" id="IPR014606">
    <property type="entry name" value="Heptose_7-P_kinase"/>
</dbReference>
<reference evidence="8 9" key="1">
    <citation type="submission" date="2018-07" db="EMBL/GenBank/DDBJ databases">
        <title>Genomic Encyclopedia of Type Strains, Phase III (KMG-III): the genomes of soil and plant-associated and newly described type strains.</title>
        <authorList>
            <person name="Whitman W."/>
        </authorList>
    </citation>
    <scope>NUCLEOTIDE SEQUENCE [LARGE SCALE GENOMIC DNA]</scope>
    <source>
        <strain evidence="8 9">CECT 8333</strain>
    </source>
</reference>
<keyword evidence="2" id="KW-0547">Nucleotide-binding</keyword>
<dbReference type="GO" id="GO:0005524">
    <property type="term" value="F:ATP binding"/>
    <property type="evidence" value="ECO:0007669"/>
    <property type="project" value="UniProtKB-KW"/>
</dbReference>
<dbReference type="Gene3D" id="3.30.230.120">
    <property type="match status" value="1"/>
</dbReference>
<dbReference type="Pfam" id="PF08544">
    <property type="entry name" value="GHMP_kinases_C"/>
    <property type="match status" value="1"/>
</dbReference>
<dbReference type="InterPro" id="IPR013750">
    <property type="entry name" value="GHMP_kinase_C_dom"/>
</dbReference>
<dbReference type="InterPro" id="IPR036554">
    <property type="entry name" value="GHMP_kinase_C_sf"/>
</dbReference>
<dbReference type="GO" id="GO:0050201">
    <property type="term" value="F:fucokinase activity"/>
    <property type="evidence" value="ECO:0007669"/>
    <property type="project" value="TreeGrafter"/>
</dbReference>
<comment type="caution">
    <text evidence="8">The sequence shown here is derived from an EMBL/GenBank/DDBJ whole genome shotgun (WGS) entry which is preliminary data.</text>
</comment>